<protein>
    <submittedName>
        <fullName evidence="1">Uncharacterized protein</fullName>
    </submittedName>
</protein>
<accession>A0A0G4ETQ2</accession>
<dbReference type="InterPro" id="IPR002110">
    <property type="entry name" value="Ankyrin_rpt"/>
</dbReference>
<evidence type="ECO:0000313" key="1">
    <source>
        <dbReference type="EMBL" id="CEM01629.1"/>
    </source>
</evidence>
<dbReference type="InParanoid" id="A0A0G4ETQ2"/>
<sequence length="363" mass="40324">MQIYRRILEKDRTLAMETSFGSNLAHQAARGGSLYETSVYSQSFINSYMTLLVDNGVDIAATDEIGETPLYCAALYRFPKVVDFLARHLTSADDINRASLYHNETPLGVAVSEAVYHEWEPPNPTIRTLLMAGADVPLLPTVDDDAEDDPHVDAGDDRYLRQPSALRRQRQLVLSEYREVLNDLPKPAMAALNAALAPHRSLAALLTPRLAVGPQEAPFFGWRIASYLFDTEAVNRTITDTLLPFRHTDMARRVCTAIEHFVKSALEASSNREVVGPMANVGGQMVRVPLQCFAVRGQEGGQPRLLGVREVVHKARLDEAARHGVEGVVKGFDDHLGNEDCQFEWQHLGYINKQGQFESLGIN</sequence>
<dbReference type="EMBL" id="CDMY01000306">
    <property type="protein sequence ID" value="CEM01629.1"/>
    <property type="molecule type" value="Genomic_DNA"/>
</dbReference>
<name>A0A0G4ETQ2_VITBC</name>
<dbReference type="VEuPathDB" id="CryptoDB:Vbra_20833"/>
<dbReference type="AlphaFoldDB" id="A0A0G4ETQ2"/>
<dbReference type="InterPro" id="IPR036770">
    <property type="entry name" value="Ankyrin_rpt-contain_sf"/>
</dbReference>
<dbReference type="Proteomes" id="UP000041254">
    <property type="component" value="Unassembled WGS sequence"/>
</dbReference>
<dbReference type="Gene3D" id="1.25.40.20">
    <property type="entry name" value="Ankyrin repeat-containing domain"/>
    <property type="match status" value="1"/>
</dbReference>
<dbReference type="SUPFAM" id="SSF48403">
    <property type="entry name" value="Ankyrin repeat"/>
    <property type="match status" value="1"/>
</dbReference>
<proteinExistence type="predicted"/>
<evidence type="ECO:0000313" key="2">
    <source>
        <dbReference type="Proteomes" id="UP000041254"/>
    </source>
</evidence>
<dbReference type="PhylomeDB" id="A0A0G4ETQ2"/>
<reference evidence="1 2" key="1">
    <citation type="submission" date="2014-11" db="EMBL/GenBank/DDBJ databases">
        <authorList>
            <person name="Zhu J."/>
            <person name="Qi W."/>
            <person name="Song R."/>
        </authorList>
    </citation>
    <scope>NUCLEOTIDE SEQUENCE [LARGE SCALE GENOMIC DNA]</scope>
</reference>
<organism evidence="1 2">
    <name type="scientific">Vitrella brassicaformis (strain CCMP3155)</name>
    <dbReference type="NCBI Taxonomy" id="1169540"/>
    <lineage>
        <taxon>Eukaryota</taxon>
        <taxon>Sar</taxon>
        <taxon>Alveolata</taxon>
        <taxon>Colpodellida</taxon>
        <taxon>Vitrellaceae</taxon>
        <taxon>Vitrella</taxon>
    </lineage>
</organism>
<dbReference type="Pfam" id="PF13637">
    <property type="entry name" value="Ank_4"/>
    <property type="match status" value="1"/>
</dbReference>
<keyword evidence="2" id="KW-1185">Reference proteome</keyword>
<gene>
    <name evidence="1" type="ORF">Vbra_20833</name>
</gene>